<protein>
    <submittedName>
        <fullName evidence="3">Uncharacterized protein</fullName>
    </submittedName>
</protein>
<sequence>MTLTPFFIIAAILVHFLGVTTADGCYTNGMTFGDIIDEDIGAAIKDFCLDHHGAPFKENWEAKGCVDTVKDKKTESLNITIEFTSIMDESKAVNFTADACEQVLSTVAKKCDRGGEGINVNYGPNGAALVLRKVGDESDSSLDEPGPMQNIQGRDAGDTPAVQLTTTETSLIFLTSTIIVQPPETTKTDGTVPRIIEITTTLPITLTITAAIDASSTSTITTTTTSTTTSITTSTSPQSTTTTTITTPTSSSVTTLTTMNSYFAAKIKMDPNQCGCAHCAT</sequence>
<accession>A0A2P5HQH1</accession>
<comment type="caution">
    <text evidence="3">The sequence shown here is derived from an EMBL/GenBank/DDBJ whole genome shotgun (WGS) entry which is preliminary data.</text>
</comment>
<feature type="signal peptide" evidence="2">
    <location>
        <begin position="1"/>
        <end position="22"/>
    </location>
</feature>
<evidence type="ECO:0000313" key="4">
    <source>
        <dbReference type="Proteomes" id="UP000094444"/>
    </source>
</evidence>
<name>A0A2P5HQH1_DIAHE</name>
<organism evidence="3 4">
    <name type="scientific">Diaporthe helianthi</name>
    <dbReference type="NCBI Taxonomy" id="158607"/>
    <lineage>
        <taxon>Eukaryota</taxon>
        <taxon>Fungi</taxon>
        <taxon>Dikarya</taxon>
        <taxon>Ascomycota</taxon>
        <taxon>Pezizomycotina</taxon>
        <taxon>Sordariomycetes</taxon>
        <taxon>Sordariomycetidae</taxon>
        <taxon>Diaporthales</taxon>
        <taxon>Diaporthaceae</taxon>
        <taxon>Diaporthe</taxon>
    </lineage>
</organism>
<evidence type="ECO:0000256" key="1">
    <source>
        <dbReference type="SAM" id="MobiDB-lite"/>
    </source>
</evidence>
<keyword evidence="4" id="KW-1185">Reference proteome</keyword>
<dbReference type="Proteomes" id="UP000094444">
    <property type="component" value="Unassembled WGS sequence"/>
</dbReference>
<dbReference type="AlphaFoldDB" id="A0A2P5HQH1"/>
<evidence type="ECO:0000256" key="2">
    <source>
        <dbReference type="SAM" id="SignalP"/>
    </source>
</evidence>
<reference evidence="3" key="1">
    <citation type="submission" date="2017-09" db="EMBL/GenBank/DDBJ databases">
        <title>Polyketide synthases of a Diaporthe helianthi virulent isolate.</title>
        <authorList>
            <person name="Baroncelli R."/>
        </authorList>
    </citation>
    <scope>NUCLEOTIDE SEQUENCE [LARGE SCALE GENOMIC DNA]</scope>
    <source>
        <strain evidence="3">7/96</strain>
    </source>
</reference>
<proteinExistence type="predicted"/>
<feature type="chain" id="PRO_5015154288" evidence="2">
    <location>
        <begin position="23"/>
        <end position="281"/>
    </location>
</feature>
<gene>
    <name evidence="3" type="ORF">DHEL01_v209136</name>
</gene>
<dbReference type="EMBL" id="MAVT02000994">
    <property type="protein sequence ID" value="POS72465.1"/>
    <property type="molecule type" value="Genomic_DNA"/>
</dbReference>
<feature type="region of interest" description="Disordered" evidence="1">
    <location>
        <begin position="227"/>
        <end position="246"/>
    </location>
</feature>
<evidence type="ECO:0000313" key="3">
    <source>
        <dbReference type="EMBL" id="POS72465.1"/>
    </source>
</evidence>
<keyword evidence="2" id="KW-0732">Signal</keyword>
<feature type="region of interest" description="Disordered" evidence="1">
    <location>
        <begin position="137"/>
        <end position="156"/>
    </location>
</feature>
<dbReference type="InParanoid" id="A0A2P5HQH1"/>